<feature type="region of interest" description="Disordered" evidence="1">
    <location>
        <begin position="432"/>
        <end position="469"/>
    </location>
</feature>
<reference evidence="4 5" key="1">
    <citation type="submission" date="2019-11" db="EMBL/GenBank/DDBJ databases">
        <title>Whole genome sequencing identifies a novel species of the genus Arsenicicoccus isolated from human blood.</title>
        <authorList>
            <person name="Jeong J.H."/>
            <person name="Kweon O.J."/>
            <person name="Kim H.R."/>
            <person name="Kim T.-H."/>
            <person name="Ha S.-M."/>
            <person name="Lee M.-K."/>
        </authorList>
    </citation>
    <scope>NUCLEOTIDE SEQUENCE [LARGE SCALE GENOMIC DNA]</scope>
    <source>
        <strain evidence="4 5">MKL-02</strain>
    </source>
</reference>
<keyword evidence="2" id="KW-0812">Transmembrane</keyword>
<dbReference type="GO" id="GO:1902201">
    <property type="term" value="P:negative regulation of bacterial-type flagellum-dependent cell motility"/>
    <property type="evidence" value="ECO:0007669"/>
    <property type="project" value="TreeGrafter"/>
</dbReference>
<dbReference type="InterPro" id="IPR043128">
    <property type="entry name" value="Rev_trsase/Diguanyl_cyclase"/>
</dbReference>
<evidence type="ECO:0000256" key="2">
    <source>
        <dbReference type="SAM" id="Phobius"/>
    </source>
</evidence>
<dbReference type="GO" id="GO:0052621">
    <property type="term" value="F:diguanylate cyclase activity"/>
    <property type="evidence" value="ECO:0007669"/>
    <property type="project" value="TreeGrafter"/>
</dbReference>
<keyword evidence="2" id="KW-1133">Transmembrane helix</keyword>
<gene>
    <name evidence="4" type="ORF">GGG17_05215</name>
</gene>
<dbReference type="CDD" id="cd01949">
    <property type="entry name" value="GGDEF"/>
    <property type="match status" value="1"/>
</dbReference>
<dbReference type="AlphaFoldDB" id="A0A6I3IWW6"/>
<name>A0A6I3IWW6_9MICO</name>
<dbReference type="PANTHER" id="PTHR45138">
    <property type="entry name" value="REGULATORY COMPONENTS OF SENSORY TRANSDUCTION SYSTEM"/>
    <property type="match status" value="1"/>
</dbReference>
<feature type="transmembrane region" description="Helical" evidence="2">
    <location>
        <begin position="150"/>
        <end position="171"/>
    </location>
</feature>
<dbReference type="GO" id="GO:0043709">
    <property type="term" value="P:cell adhesion involved in single-species biofilm formation"/>
    <property type="evidence" value="ECO:0007669"/>
    <property type="project" value="TreeGrafter"/>
</dbReference>
<dbReference type="InterPro" id="IPR029787">
    <property type="entry name" value="Nucleotide_cyclase"/>
</dbReference>
<feature type="transmembrane region" description="Helical" evidence="2">
    <location>
        <begin position="55"/>
        <end position="76"/>
    </location>
</feature>
<evidence type="ECO:0000256" key="1">
    <source>
        <dbReference type="SAM" id="MobiDB-lite"/>
    </source>
</evidence>
<evidence type="ECO:0000259" key="3">
    <source>
        <dbReference type="PROSITE" id="PS50887"/>
    </source>
</evidence>
<feature type="transmembrane region" description="Helical" evidence="2">
    <location>
        <begin position="183"/>
        <end position="207"/>
    </location>
</feature>
<feature type="transmembrane region" description="Helical" evidence="2">
    <location>
        <begin position="245"/>
        <end position="261"/>
    </location>
</feature>
<feature type="transmembrane region" description="Helical" evidence="2">
    <location>
        <begin position="114"/>
        <end position="138"/>
    </location>
</feature>
<dbReference type="PROSITE" id="PS50887">
    <property type="entry name" value="GGDEF"/>
    <property type="match status" value="1"/>
</dbReference>
<dbReference type="InterPro" id="IPR050469">
    <property type="entry name" value="Diguanylate_Cyclase"/>
</dbReference>
<dbReference type="Gene3D" id="3.30.70.270">
    <property type="match status" value="1"/>
</dbReference>
<dbReference type="GO" id="GO:0005886">
    <property type="term" value="C:plasma membrane"/>
    <property type="evidence" value="ECO:0007669"/>
    <property type="project" value="TreeGrafter"/>
</dbReference>
<keyword evidence="5" id="KW-1185">Reference proteome</keyword>
<dbReference type="InterPro" id="IPR000160">
    <property type="entry name" value="GGDEF_dom"/>
</dbReference>
<dbReference type="Pfam" id="PF00990">
    <property type="entry name" value="GGDEF"/>
    <property type="match status" value="1"/>
</dbReference>
<feature type="transmembrane region" description="Helical" evidence="2">
    <location>
        <begin position="219"/>
        <end position="239"/>
    </location>
</feature>
<proteinExistence type="predicted"/>
<dbReference type="Proteomes" id="UP000431092">
    <property type="component" value="Unassembled WGS sequence"/>
</dbReference>
<keyword evidence="2" id="KW-0472">Membrane</keyword>
<evidence type="ECO:0000313" key="5">
    <source>
        <dbReference type="Proteomes" id="UP000431092"/>
    </source>
</evidence>
<organism evidence="4 5">
    <name type="scientific">Arsenicicoccus cauae</name>
    <dbReference type="NCBI Taxonomy" id="2663847"/>
    <lineage>
        <taxon>Bacteria</taxon>
        <taxon>Bacillati</taxon>
        <taxon>Actinomycetota</taxon>
        <taxon>Actinomycetes</taxon>
        <taxon>Micrococcales</taxon>
        <taxon>Intrasporangiaceae</taxon>
        <taxon>Arsenicicoccus</taxon>
    </lineage>
</organism>
<feature type="region of interest" description="Disordered" evidence="1">
    <location>
        <begin position="1"/>
        <end position="43"/>
    </location>
</feature>
<dbReference type="EMBL" id="WLVL01000019">
    <property type="protein sequence ID" value="MTB71376.1"/>
    <property type="molecule type" value="Genomic_DNA"/>
</dbReference>
<dbReference type="SMART" id="SM00267">
    <property type="entry name" value="GGDEF"/>
    <property type="match status" value="1"/>
</dbReference>
<dbReference type="NCBIfam" id="TIGR00254">
    <property type="entry name" value="GGDEF"/>
    <property type="match status" value="1"/>
</dbReference>
<protein>
    <submittedName>
        <fullName evidence="4">Diguanylate cyclase</fullName>
    </submittedName>
</protein>
<dbReference type="PANTHER" id="PTHR45138:SF9">
    <property type="entry name" value="DIGUANYLATE CYCLASE DGCM-RELATED"/>
    <property type="match status" value="1"/>
</dbReference>
<evidence type="ECO:0000313" key="4">
    <source>
        <dbReference type="EMBL" id="MTB71376.1"/>
    </source>
</evidence>
<feature type="transmembrane region" description="Helical" evidence="2">
    <location>
        <begin position="83"/>
        <end position="102"/>
    </location>
</feature>
<comment type="caution">
    <text evidence="4">The sequence shown here is derived from an EMBL/GenBank/DDBJ whole genome shotgun (WGS) entry which is preliminary data.</text>
</comment>
<accession>A0A6I3IWW6</accession>
<feature type="domain" description="GGDEF" evidence="3">
    <location>
        <begin position="317"/>
        <end position="445"/>
    </location>
</feature>
<sequence length="469" mass="49295">MAISERLTSRPIEPWHQEVAGASPYPSHASAPPFRNPEPRDYDEQWRDASVGARILSLLPGALAIVAAVLMATLAYTPPSMRCVLVGVGLGLLYLVAFRSPFESSVGGSVPTQPVLMGLLLATPLPGVGLTVLVAVLLGGWLDGRRGPRALLLEAGNALHVVAPVAVLWSTRDPGGMVQAGPAALVAAVAAQLLLDGLSASFADRWLGTPLREMVRPLLWTWKLDVLLAVLGWALVVAVRPHHPLALAVLAVPILLVRFFASDRETYLAQSIAMHDAYAAASAAARRDILTGVANRRGWTQAVAEAQDRVADTARPVVATVLCADLDRLKVANDVYGHELGDALIRDFAQVLRDCVPSDATVARLGGDEFAVLTVTPSRRGPVDLIGLVQEAVQAHSSDLPVRLSASLGQASCGPGGCIGQTLIEADEASRLDKEGRRAQRGAGGLDFPPGAPGARGQGSPSGIRVFVR</sequence>
<dbReference type="SUPFAM" id="SSF55073">
    <property type="entry name" value="Nucleotide cyclase"/>
    <property type="match status" value="1"/>
</dbReference>
<dbReference type="RefSeq" id="WP_154592714.1">
    <property type="nucleotide sequence ID" value="NZ_WLVL01000019.1"/>
</dbReference>
<feature type="compositionally biased region" description="Low complexity" evidence="1">
    <location>
        <begin position="20"/>
        <end position="33"/>
    </location>
</feature>